<accession>A0A0D7B6Q5</accession>
<dbReference type="OrthoDB" id="408320at2759"/>
<dbReference type="InterPro" id="IPR036156">
    <property type="entry name" value="Beta-gal/glucu_dom_sf"/>
</dbReference>
<evidence type="ECO:0000313" key="5">
    <source>
        <dbReference type="Proteomes" id="UP000054007"/>
    </source>
</evidence>
<reference evidence="4 5" key="1">
    <citation type="journal article" date="2015" name="Fungal Genet. Biol.">
        <title>Evolution of novel wood decay mechanisms in Agaricales revealed by the genome sequences of Fistulina hepatica and Cylindrobasidium torrendii.</title>
        <authorList>
            <person name="Floudas D."/>
            <person name="Held B.W."/>
            <person name="Riley R."/>
            <person name="Nagy L.G."/>
            <person name="Koehler G."/>
            <person name="Ransdell A.S."/>
            <person name="Younus H."/>
            <person name="Chow J."/>
            <person name="Chiniquy J."/>
            <person name="Lipzen A."/>
            <person name="Tritt A."/>
            <person name="Sun H."/>
            <person name="Haridas S."/>
            <person name="LaButti K."/>
            <person name="Ohm R.A."/>
            <person name="Kues U."/>
            <person name="Blanchette R.A."/>
            <person name="Grigoriev I.V."/>
            <person name="Minto R.E."/>
            <person name="Hibbett D.S."/>
        </authorList>
    </citation>
    <scope>NUCLEOTIDE SEQUENCE [LARGE SCALE GENOMIC DNA]</scope>
    <source>
        <strain evidence="4 5">FP15055 ss-10</strain>
    </source>
</reference>
<organism evidence="4 5">
    <name type="scientific">Cylindrobasidium torrendii FP15055 ss-10</name>
    <dbReference type="NCBI Taxonomy" id="1314674"/>
    <lineage>
        <taxon>Eukaryota</taxon>
        <taxon>Fungi</taxon>
        <taxon>Dikarya</taxon>
        <taxon>Basidiomycota</taxon>
        <taxon>Agaricomycotina</taxon>
        <taxon>Agaricomycetes</taxon>
        <taxon>Agaricomycetidae</taxon>
        <taxon>Agaricales</taxon>
        <taxon>Marasmiineae</taxon>
        <taxon>Physalacriaceae</taxon>
        <taxon>Cylindrobasidium</taxon>
    </lineage>
</organism>
<dbReference type="SUPFAM" id="SSF49303">
    <property type="entry name" value="beta-Galactosidase/glucuronidase domain"/>
    <property type="match status" value="1"/>
</dbReference>
<feature type="domain" description="Beta-mannosidase-like galactose-binding" evidence="3">
    <location>
        <begin position="131"/>
        <end position="196"/>
    </location>
</feature>
<dbReference type="AlphaFoldDB" id="A0A0D7B6Q5"/>
<gene>
    <name evidence="4" type="ORF">CYLTODRAFT_412041</name>
</gene>
<dbReference type="STRING" id="1314674.A0A0D7B6Q5"/>
<dbReference type="Proteomes" id="UP000054007">
    <property type="component" value="Unassembled WGS sequence"/>
</dbReference>
<protein>
    <submittedName>
        <fullName evidence="4">Glycoside hydrolase family 2 protein</fullName>
    </submittedName>
</protein>
<evidence type="ECO:0000256" key="1">
    <source>
        <dbReference type="ARBA" id="ARBA00022801"/>
    </source>
</evidence>
<keyword evidence="2" id="KW-0732">Signal</keyword>
<dbReference type="InterPro" id="IPR008979">
    <property type="entry name" value="Galactose-bd-like_sf"/>
</dbReference>
<name>A0A0D7B6Q5_9AGAR</name>
<dbReference type="SUPFAM" id="SSF51445">
    <property type="entry name" value="(Trans)glycosidases"/>
    <property type="match status" value="1"/>
</dbReference>
<feature type="signal peptide" evidence="2">
    <location>
        <begin position="1"/>
        <end position="21"/>
    </location>
</feature>
<keyword evidence="1 4" id="KW-0378">Hydrolase</keyword>
<dbReference type="EMBL" id="KN880563">
    <property type="protein sequence ID" value="KIY66172.1"/>
    <property type="molecule type" value="Genomic_DNA"/>
</dbReference>
<sequence>MGFSRSWLVNALAFGLLSVHAQLPKNGGLTDERPTYGSPEEAVYAPVEPKLKTQWTDGVAADPDNVWPEYPRPGLQRDNWLNLNGVWEFQSANSSDDISNVPVGTTLEQRILVPFCIESGLSGVAVQSPFSWYRTSFNIPESFEENVILHFAAVDYETTVFVNGEQVGSHTGGFDKFWFDVTEYVNKDSENELILFVYDPTDDFDEVIPLGKQRVVPSHIFYTPCSGVWQTVSIEAVPASEYITSIQLLAAADGSVTATIGTSSNSSSSSADISFYDPANPSSIIFSTSGSTNEAFTFTVDPAPSVWSPDTPVVYNVSVTVGDDVARSYTAFRTVERAEVNGVPRYLLNGQPIFQFGPLDQGWWPDGLHTPPSYEAMIFDIQYVKDLGMNFIRKHIKVEPDTYYWAAANIGVLVMQDMPALSDARKPNAEQQTEWERQLEVLFKSLMGFPAITSFVIYNEGWGQLSSGPEVYLAPRVAEWLQGHQLVNAVSGWNDYGQINGTSVGDFHDNHHYSSPQCGTPFSSLASLPYLGDRIGFQGEFGGVGVNTTIDHLWNDVEAIRDIPQTYEIDATVDVWNYRALRVIEELREQTEMFGACNGAVYTQTTDVEGEVNGFLTYDRAEDHVDHEKWEAAIAALYETFAASL</sequence>
<dbReference type="GO" id="GO:0005975">
    <property type="term" value="P:carbohydrate metabolic process"/>
    <property type="evidence" value="ECO:0007669"/>
    <property type="project" value="InterPro"/>
</dbReference>
<dbReference type="PANTHER" id="PTHR42732">
    <property type="entry name" value="BETA-GALACTOSIDASE"/>
    <property type="match status" value="1"/>
</dbReference>
<evidence type="ECO:0000259" key="3">
    <source>
        <dbReference type="Pfam" id="PF22666"/>
    </source>
</evidence>
<proteinExistence type="predicted"/>
<dbReference type="Gene3D" id="3.20.20.80">
    <property type="entry name" value="Glycosidases"/>
    <property type="match status" value="1"/>
</dbReference>
<dbReference type="GO" id="GO:0004553">
    <property type="term" value="F:hydrolase activity, hydrolyzing O-glycosyl compounds"/>
    <property type="evidence" value="ECO:0007669"/>
    <property type="project" value="InterPro"/>
</dbReference>
<evidence type="ECO:0000313" key="4">
    <source>
        <dbReference type="EMBL" id="KIY66172.1"/>
    </source>
</evidence>
<dbReference type="InterPro" id="IPR054593">
    <property type="entry name" value="Beta-mannosidase-like_N2"/>
</dbReference>
<dbReference type="Gene3D" id="2.60.120.260">
    <property type="entry name" value="Galactose-binding domain-like"/>
    <property type="match status" value="1"/>
</dbReference>
<dbReference type="SUPFAM" id="SSF49785">
    <property type="entry name" value="Galactose-binding domain-like"/>
    <property type="match status" value="1"/>
</dbReference>
<evidence type="ECO:0000256" key="2">
    <source>
        <dbReference type="SAM" id="SignalP"/>
    </source>
</evidence>
<keyword evidence="5" id="KW-1185">Reference proteome</keyword>
<dbReference type="InterPro" id="IPR017853">
    <property type="entry name" value="GH"/>
</dbReference>
<dbReference type="InterPro" id="IPR051913">
    <property type="entry name" value="GH2_Domain-Containing"/>
</dbReference>
<dbReference type="PANTHER" id="PTHR42732:SF2">
    <property type="entry name" value="BETA-MANNOSIDASE"/>
    <property type="match status" value="1"/>
</dbReference>
<dbReference type="Pfam" id="PF22666">
    <property type="entry name" value="Glyco_hydro_2_N2"/>
    <property type="match status" value="1"/>
</dbReference>
<feature type="chain" id="PRO_5002316779" evidence="2">
    <location>
        <begin position="22"/>
        <end position="645"/>
    </location>
</feature>